<proteinExistence type="predicted"/>
<dbReference type="EMBL" id="NKXS01002421">
    <property type="protein sequence ID" value="PIN13727.1"/>
    <property type="molecule type" value="Genomic_DNA"/>
</dbReference>
<gene>
    <name evidence="1" type="ORF">CDL12_13649</name>
</gene>
<name>A0A2G9H877_9LAMI</name>
<keyword evidence="2" id="KW-1185">Reference proteome</keyword>
<dbReference type="AlphaFoldDB" id="A0A2G9H877"/>
<comment type="caution">
    <text evidence="1">The sequence shown here is derived from an EMBL/GenBank/DDBJ whole genome shotgun (WGS) entry which is preliminary data.</text>
</comment>
<accession>A0A2G9H877</accession>
<sequence length="165" mass="19344">MDENDERRKKRNERVRLTYRMMDPQRKAKLLQCRRDQYRQRIMSAKRAKQQQQFGSVLSSTENINTSQIITQTPGDICYSIEGPSSYPNINCLPDDLSMTVLQYNNYSEQNESNIYLPNGNQAYQPGRNEQSDCFTWLASVFSQPWELPSPLKCQNCRALRYILS</sequence>
<evidence type="ECO:0000313" key="1">
    <source>
        <dbReference type="EMBL" id="PIN13727.1"/>
    </source>
</evidence>
<organism evidence="1 2">
    <name type="scientific">Handroanthus impetiginosus</name>
    <dbReference type="NCBI Taxonomy" id="429701"/>
    <lineage>
        <taxon>Eukaryota</taxon>
        <taxon>Viridiplantae</taxon>
        <taxon>Streptophyta</taxon>
        <taxon>Embryophyta</taxon>
        <taxon>Tracheophyta</taxon>
        <taxon>Spermatophyta</taxon>
        <taxon>Magnoliopsida</taxon>
        <taxon>eudicotyledons</taxon>
        <taxon>Gunneridae</taxon>
        <taxon>Pentapetalae</taxon>
        <taxon>asterids</taxon>
        <taxon>lamiids</taxon>
        <taxon>Lamiales</taxon>
        <taxon>Bignoniaceae</taxon>
        <taxon>Crescentiina</taxon>
        <taxon>Tabebuia alliance</taxon>
        <taxon>Handroanthus</taxon>
    </lineage>
</organism>
<protein>
    <submittedName>
        <fullName evidence="1">Uncharacterized protein</fullName>
    </submittedName>
</protein>
<evidence type="ECO:0000313" key="2">
    <source>
        <dbReference type="Proteomes" id="UP000231279"/>
    </source>
</evidence>
<reference evidence="2" key="1">
    <citation type="journal article" date="2018" name="Gigascience">
        <title>Genome assembly of the Pink Ipe (Handroanthus impetiginosus, Bignoniaceae), a highly valued, ecologically keystone Neotropical timber forest tree.</title>
        <authorList>
            <person name="Silva-Junior O.B."/>
            <person name="Grattapaglia D."/>
            <person name="Novaes E."/>
            <person name="Collevatti R.G."/>
        </authorList>
    </citation>
    <scope>NUCLEOTIDE SEQUENCE [LARGE SCALE GENOMIC DNA]</scope>
    <source>
        <strain evidence="2">cv. UFG-1</strain>
    </source>
</reference>
<dbReference type="Proteomes" id="UP000231279">
    <property type="component" value="Unassembled WGS sequence"/>
</dbReference>